<protein>
    <submittedName>
        <fullName evidence="8">3227_t:CDS:1</fullName>
    </submittedName>
</protein>
<feature type="transmembrane region" description="Helical" evidence="6">
    <location>
        <begin position="78"/>
        <end position="100"/>
    </location>
</feature>
<evidence type="ECO:0000256" key="6">
    <source>
        <dbReference type="SAM" id="Phobius"/>
    </source>
</evidence>
<keyword evidence="2 6" id="KW-0812">Transmembrane</keyword>
<evidence type="ECO:0000259" key="7">
    <source>
        <dbReference type="Pfam" id="PF13886"/>
    </source>
</evidence>
<evidence type="ECO:0000313" key="8">
    <source>
        <dbReference type="EMBL" id="CAG8655980.1"/>
    </source>
</evidence>
<dbReference type="InterPro" id="IPR025256">
    <property type="entry name" value="TM7S3/TM198-like_dom"/>
</dbReference>
<organism evidence="8 9">
    <name type="scientific">Acaulospora morrowiae</name>
    <dbReference type="NCBI Taxonomy" id="94023"/>
    <lineage>
        <taxon>Eukaryota</taxon>
        <taxon>Fungi</taxon>
        <taxon>Fungi incertae sedis</taxon>
        <taxon>Mucoromycota</taxon>
        <taxon>Glomeromycotina</taxon>
        <taxon>Glomeromycetes</taxon>
        <taxon>Diversisporales</taxon>
        <taxon>Acaulosporaceae</taxon>
        <taxon>Acaulospora</taxon>
    </lineage>
</organism>
<feature type="compositionally biased region" description="Polar residues" evidence="5">
    <location>
        <begin position="1"/>
        <end position="11"/>
    </location>
</feature>
<keyword evidence="9" id="KW-1185">Reference proteome</keyword>
<feature type="compositionally biased region" description="Low complexity" evidence="5">
    <location>
        <begin position="27"/>
        <end position="41"/>
    </location>
</feature>
<feature type="region of interest" description="Disordered" evidence="5">
    <location>
        <begin position="1"/>
        <end position="41"/>
    </location>
</feature>
<reference evidence="8" key="1">
    <citation type="submission" date="2021-06" db="EMBL/GenBank/DDBJ databases">
        <authorList>
            <person name="Kallberg Y."/>
            <person name="Tangrot J."/>
            <person name="Rosling A."/>
        </authorList>
    </citation>
    <scope>NUCLEOTIDE SEQUENCE</scope>
    <source>
        <strain evidence="8">CL551</strain>
    </source>
</reference>
<proteinExistence type="predicted"/>
<feature type="transmembrane region" description="Helical" evidence="6">
    <location>
        <begin position="191"/>
        <end position="220"/>
    </location>
</feature>
<dbReference type="GO" id="GO:0016020">
    <property type="term" value="C:membrane"/>
    <property type="evidence" value="ECO:0007669"/>
    <property type="project" value="UniProtKB-SubCell"/>
</dbReference>
<feature type="transmembrane region" description="Helical" evidence="6">
    <location>
        <begin position="165"/>
        <end position="184"/>
    </location>
</feature>
<feature type="transmembrane region" description="Helical" evidence="6">
    <location>
        <begin position="138"/>
        <end position="159"/>
    </location>
</feature>
<dbReference type="Pfam" id="PF13886">
    <property type="entry name" value="TM7S3_TM198"/>
    <property type="match status" value="1"/>
</dbReference>
<feature type="transmembrane region" description="Helical" evidence="6">
    <location>
        <begin position="240"/>
        <end position="261"/>
    </location>
</feature>
<dbReference type="OrthoDB" id="102260at2759"/>
<feature type="domain" description="TM7S3/TM198-like" evidence="7">
    <location>
        <begin position="60"/>
        <end position="260"/>
    </location>
</feature>
<evidence type="ECO:0000256" key="2">
    <source>
        <dbReference type="ARBA" id="ARBA00022692"/>
    </source>
</evidence>
<feature type="transmembrane region" description="Helical" evidence="6">
    <location>
        <begin position="53"/>
        <end position="71"/>
    </location>
</feature>
<evidence type="ECO:0000256" key="5">
    <source>
        <dbReference type="SAM" id="MobiDB-lite"/>
    </source>
</evidence>
<name>A0A9N9DWK7_9GLOM</name>
<evidence type="ECO:0000256" key="4">
    <source>
        <dbReference type="ARBA" id="ARBA00023136"/>
    </source>
</evidence>
<dbReference type="EMBL" id="CAJVPV010010905">
    <property type="protein sequence ID" value="CAG8655980.1"/>
    <property type="molecule type" value="Genomic_DNA"/>
</dbReference>
<feature type="transmembrane region" description="Helical" evidence="6">
    <location>
        <begin position="112"/>
        <end position="131"/>
    </location>
</feature>
<dbReference type="PANTHER" id="PTHR39469">
    <property type="entry name" value="CHROMOSOME 1, WHOLE GENOME SHOTGUN SEQUENCE"/>
    <property type="match status" value="1"/>
</dbReference>
<evidence type="ECO:0000313" key="9">
    <source>
        <dbReference type="Proteomes" id="UP000789342"/>
    </source>
</evidence>
<comment type="subcellular location">
    <subcellularLocation>
        <location evidence="1">Membrane</location>
        <topology evidence="1">Multi-pass membrane protein</topology>
    </subcellularLocation>
</comment>
<dbReference type="PANTHER" id="PTHR39469:SF1">
    <property type="entry name" value="DUF4203 DOMAIN-CONTAINING PROTEIN"/>
    <property type="match status" value="1"/>
</dbReference>
<keyword evidence="4 6" id="KW-0472">Membrane</keyword>
<gene>
    <name evidence="8" type="ORF">AMORRO_LOCUS10190</name>
</gene>
<evidence type="ECO:0000256" key="3">
    <source>
        <dbReference type="ARBA" id="ARBA00022989"/>
    </source>
</evidence>
<comment type="caution">
    <text evidence="8">The sequence shown here is derived from an EMBL/GenBank/DDBJ whole genome shotgun (WGS) entry which is preliminary data.</text>
</comment>
<dbReference type="AlphaFoldDB" id="A0A9N9DWK7"/>
<sequence>MVTTVSAQNSNETREGEYGGPQRTGENIPLSPSSINNTSNNNITRGNDYPLDAASYLTAITLITTGVVSLFRGNKYRWLSIFLAAFYATSIGLMLFILKYQNVINPSSSARFVYFIICVGSGSAAGLFFVCMWPTGKIIVGSLGGFSLAMICLLTRNNGLIPNQIFRWVFMGVCTLIMGSLASIQKIYNRVAIFATVATGCYSLILGTDIFARAGILASFKTFWGFIQPENYQYVVDTNVIIILSSIALVGGIFGIGFQFLEFWIKQKREKSAVADDTENISDNQSRMEKNFTQRLKNYFFAIKDF</sequence>
<accession>A0A9N9DWK7</accession>
<keyword evidence="3 6" id="KW-1133">Transmembrane helix</keyword>
<dbReference type="Proteomes" id="UP000789342">
    <property type="component" value="Unassembled WGS sequence"/>
</dbReference>
<evidence type="ECO:0000256" key="1">
    <source>
        <dbReference type="ARBA" id="ARBA00004141"/>
    </source>
</evidence>